<dbReference type="AlphaFoldDB" id="A0AAV5FQT2"/>
<accession>A0AAV5FQT2</accession>
<gene>
    <name evidence="1" type="primary">gb26149</name>
    <name evidence="2" type="synonym">gb26177</name>
    <name evidence="1" type="ORF">PR202_gb26149</name>
    <name evidence="2" type="ORF">PR202_gb26177</name>
</gene>
<dbReference type="EMBL" id="BQKI01000094">
    <property type="protein sequence ID" value="GJN37219.1"/>
    <property type="molecule type" value="Genomic_DNA"/>
</dbReference>
<keyword evidence="3" id="KW-1185">Reference proteome</keyword>
<sequence>MSTSPLPPTPPPARSSASHAYRSYRLYSSSLSDPHQGEAILPLRSTTWGGGRHHGELGPRHHELQPLEYLSPTELIAPSTFLIYGTRAQGSQLTD</sequence>
<evidence type="ECO:0000313" key="2">
    <source>
        <dbReference type="EMBL" id="GJN37246.1"/>
    </source>
</evidence>
<dbReference type="EMBL" id="BQKI01000094">
    <property type="protein sequence ID" value="GJN37246.1"/>
    <property type="molecule type" value="Genomic_DNA"/>
</dbReference>
<evidence type="ECO:0000313" key="1">
    <source>
        <dbReference type="EMBL" id="GJN37219.1"/>
    </source>
</evidence>
<reference evidence="1" key="1">
    <citation type="journal article" date="2018" name="DNA Res.">
        <title>Multiple hybrid de novo genome assembly of finger millet, an orphan allotetraploid crop.</title>
        <authorList>
            <person name="Hatakeyama M."/>
            <person name="Aluri S."/>
            <person name="Balachadran M.T."/>
            <person name="Sivarajan S.R."/>
            <person name="Patrignani A."/>
            <person name="Gruter S."/>
            <person name="Poveda L."/>
            <person name="Shimizu-Inatsugi R."/>
            <person name="Baeten J."/>
            <person name="Francoijs K.J."/>
            <person name="Nataraja K.N."/>
            <person name="Reddy Y.A.N."/>
            <person name="Phadnis S."/>
            <person name="Ravikumar R.L."/>
            <person name="Schlapbach R."/>
            <person name="Sreeman S.M."/>
            <person name="Shimizu K.K."/>
        </authorList>
    </citation>
    <scope>NUCLEOTIDE SEQUENCE</scope>
</reference>
<protein>
    <submittedName>
        <fullName evidence="1">Uncharacterized protein</fullName>
    </submittedName>
</protein>
<comment type="caution">
    <text evidence="1">The sequence shown here is derived from an EMBL/GenBank/DDBJ whole genome shotgun (WGS) entry which is preliminary data.</text>
</comment>
<organism evidence="1 3">
    <name type="scientific">Eleusine coracana subsp. coracana</name>
    <dbReference type="NCBI Taxonomy" id="191504"/>
    <lineage>
        <taxon>Eukaryota</taxon>
        <taxon>Viridiplantae</taxon>
        <taxon>Streptophyta</taxon>
        <taxon>Embryophyta</taxon>
        <taxon>Tracheophyta</taxon>
        <taxon>Spermatophyta</taxon>
        <taxon>Magnoliopsida</taxon>
        <taxon>Liliopsida</taxon>
        <taxon>Poales</taxon>
        <taxon>Poaceae</taxon>
        <taxon>PACMAD clade</taxon>
        <taxon>Chloridoideae</taxon>
        <taxon>Cynodonteae</taxon>
        <taxon>Eleusininae</taxon>
        <taxon>Eleusine</taxon>
    </lineage>
</organism>
<dbReference type="Proteomes" id="UP001054889">
    <property type="component" value="Unassembled WGS sequence"/>
</dbReference>
<name>A0AAV5FQT2_ELECO</name>
<evidence type="ECO:0000313" key="3">
    <source>
        <dbReference type="Proteomes" id="UP001054889"/>
    </source>
</evidence>
<proteinExistence type="predicted"/>
<reference evidence="1" key="2">
    <citation type="submission" date="2021-12" db="EMBL/GenBank/DDBJ databases">
        <title>Resequencing data analysis of finger millet.</title>
        <authorList>
            <person name="Hatakeyama M."/>
            <person name="Aluri S."/>
            <person name="Balachadran M.T."/>
            <person name="Sivarajan S.R."/>
            <person name="Poveda L."/>
            <person name="Shimizu-Inatsugi R."/>
            <person name="Schlapbach R."/>
            <person name="Sreeman S.M."/>
            <person name="Shimizu K.K."/>
        </authorList>
    </citation>
    <scope>NUCLEOTIDE SEQUENCE</scope>
</reference>